<keyword evidence="3" id="KW-0479">Metal-binding</keyword>
<keyword evidence="7" id="KW-0472">Membrane</keyword>
<dbReference type="GO" id="GO:0008270">
    <property type="term" value="F:zinc ion binding"/>
    <property type="evidence" value="ECO:0007669"/>
    <property type="project" value="UniProtKB-KW"/>
</dbReference>
<evidence type="ECO:0000313" key="12">
    <source>
        <dbReference type="Proteomes" id="UP001175261"/>
    </source>
</evidence>
<comment type="subcellular location">
    <subcellularLocation>
        <location evidence="1">Membrane</location>
        <topology evidence="1">Multi-pass membrane protein</topology>
    </subcellularLocation>
</comment>
<keyword evidence="12" id="KW-1185">Reference proteome</keyword>
<dbReference type="AlphaFoldDB" id="A0AA39G970"/>
<organism evidence="11 12">
    <name type="scientific">Sarocladium strictum</name>
    <name type="common">Black bundle disease fungus</name>
    <name type="synonym">Acremonium strictum</name>
    <dbReference type="NCBI Taxonomy" id="5046"/>
    <lineage>
        <taxon>Eukaryota</taxon>
        <taxon>Fungi</taxon>
        <taxon>Dikarya</taxon>
        <taxon>Ascomycota</taxon>
        <taxon>Pezizomycotina</taxon>
        <taxon>Sordariomycetes</taxon>
        <taxon>Hypocreomycetidae</taxon>
        <taxon>Hypocreales</taxon>
        <taxon>Sarocladiaceae</taxon>
        <taxon>Sarocladium</taxon>
    </lineage>
</organism>
<evidence type="ECO:0000256" key="8">
    <source>
        <dbReference type="PROSITE-ProRule" id="PRU00175"/>
    </source>
</evidence>
<keyword evidence="2" id="KW-0812">Transmembrane</keyword>
<evidence type="ECO:0000259" key="10">
    <source>
        <dbReference type="PROSITE" id="PS50089"/>
    </source>
</evidence>
<evidence type="ECO:0000256" key="9">
    <source>
        <dbReference type="SAM" id="MobiDB-lite"/>
    </source>
</evidence>
<keyword evidence="6" id="KW-1133">Transmembrane helix</keyword>
<dbReference type="EMBL" id="JAPDFR010000009">
    <property type="protein sequence ID" value="KAK0383003.1"/>
    <property type="molecule type" value="Genomic_DNA"/>
</dbReference>
<evidence type="ECO:0000256" key="2">
    <source>
        <dbReference type="ARBA" id="ARBA00022692"/>
    </source>
</evidence>
<proteinExistence type="predicted"/>
<evidence type="ECO:0000256" key="7">
    <source>
        <dbReference type="ARBA" id="ARBA00023136"/>
    </source>
</evidence>
<evidence type="ECO:0000313" key="11">
    <source>
        <dbReference type="EMBL" id="KAK0383003.1"/>
    </source>
</evidence>
<dbReference type="InterPro" id="IPR013083">
    <property type="entry name" value="Znf_RING/FYVE/PHD"/>
</dbReference>
<protein>
    <recommendedName>
        <fullName evidence="10">RING-type domain-containing protein</fullName>
    </recommendedName>
</protein>
<dbReference type="GO" id="GO:0016020">
    <property type="term" value="C:membrane"/>
    <property type="evidence" value="ECO:0007669"/>
    <property type="project" value="UniProtKB-SubCell"/>
</dbReference>
<reference evidence="11" key="1">
    <citation type="submission" date="2022-10" db="EMBL/GenBank/DDBJ databases">
        <title>Determination and structural analysis of whole genome sequence of Sarocladium strictum F4-1.</title>
        <authorList>
            <person name="Hu L."/>
            <person name="Jiang Y."/>
        </authorList>
    </citation>
    <scope>NUCLEOTIDE SEQUENCE</scope>
    <source>
        <strain evidence="11">F4-1</strain>
    </source>
</reference>
<feature type="compositionally biased region" description="Low complexity" evidence="9">
    <location>
        <begin position="244"/>
        <end position="263"/>
    </location>
</feature>
<dbReference type="PANTHER" id="PTHR46283">
    <property type="entry name" value="E3 UBIQUITIN-PROTEIN LIGASE MARCH5"/>
    <property type="match status" value="1"/>
</dbReference>
<gene>
    <name evidence="11" type="ORF">NLU13_8919</name>
</gene>
<accession>A0AA39G970</accession>
<dbReference type="InterPro" id="IPR001841">
    <property type="entry name" value="Znf_RING"/>
</dbReference>
<dbReference type="Proteomes" id="UP001175261">
    <property type="component" value="Unassembled WGS sequence"/>
</dbReference>
<evidence type="ECO:0000256" key="5">
    <source>
        <dbReference type="ARBA" id="ARBA00022833"/>
    </source>
</evidence>
<keyword evidence="4 8" id="KW-0863">Zinc-finger</keyword>
<keyword evidence="5" id="KW-0862">Zinc</keyword>
<evidence type="ECO:0000256" key="4">
    <source>
        <dbReference type="ARBA" id="ARBA00022771"/>
    </source>
</evidence>
<feature type="domain" description="RING-type" evidence="10">
    <location>
        <begin position="21"/>
        <end position="72"/>
    </location>
</feature>
<evidence type="ECO:0000256" key="6">
    <source>
        <dbReference type="ARBA" id="ARBA00022989"/>
    </source>
</evidence>
<comment type="caution">
    <text evidence="11">The sequence shown here is derived from an EMBL/GenBank/DDBJ whole genome shotgun (WGS) entry which is preliminary data.</text>
</comment>
<feature type="region of interest" description="Disordered" evidence="9">
    <location>
        <begin position="330"/>
        <end position="351"/>
    </location>
</feature>
<evidence type="ECO:0000256" key="3">
    <source>
        <dbReference type="ARBA" id="ARBA00022723"/>
    </source>
</evidence>
<dbReference type="InterPro" id="IPR011016">
    <property type="entry name" value="Znf_RING-CH"/>
</dbReference>
<sequence length="518" mass="56673">MSTDTRPSPPSSTPTDAPRRCFICLNDQLPSDPPDIWVDPCPCTLEAHQDCMQSWVTDCERSNKPLRCPVCKSDIHLVTPFDPVLALNEAFTRRFNRASPLLLLTGSSMGLGLALEAYGIGAMWAVAGREATWKFILGESMKFDAAAGGQVQKRALVLMSAAPVLLTNKLLPSLSMKLALPFVSFYTMYHAMHDPGFFTWPPSPQLAMAILPYIRSTYFNLWRETVLPYEIKLNRQLLGLPPLEENNNNGRNNQNQNNGGQNNNRDEQRNAEGGIMGMLQGLLDVLDPEDEDFEGEDEAGGDMRIIQREVNAGGIAGIELELVIEEVGPEGAEPPAQNAENENEPRDQGAAFEDNDQGVQIIDAWDDALEDGTAQNNDAAQEEEHDAAPAPAIALAPPQAVEPAAPEDHEAPQAPPARRPSLGTILLNISNAFVGALALPVVSFAAGELLRLALPYSWTAKPIGLHRARGLMQEQWGRSVVGGCIYVVVRDAMRVYAKQRKVAAMGTRKVKNVERKRK</sequence>
<name>A0AA39G970_SARSR</name>
<evidence type="ECO:0000256" key="1">
    <source>
        <dbReference type="ARBA" id="ARBA00004141"/>
    </source>
</evidence>
<feature type="region of interest" description="Disordered" evidence="9">
    <location>
        <begin position="242"/>
        <end position="269"/>
    </location>
</feature>
<dbReference type="Gene3D" id="3.30.40.10">
    <property type="entry name" value="Zinc/RING finger domain, C3HC4 (zinc finger)"/>
    <property type="match status" value="1"/>
</dbReference>
<dbReference type="SMART" id="SM00744">
    <property type="entry name" value="RINGv"/>
    <property type="match status" value="1"/>
</dbReference>
<feature type="compositionally biased region" description="Low complexity" evidence="9">
    <location>
        <begin position="330"/>
        <end position="340"/>
    </location>
</feature>
<dbReference type="PROSITE" id="PS50089">
    <property type="entry name" value="ZF_RING_2"/>
    <property type="match status" value="1"/>
</dbReference>